<dbReference type="AlphaFoldDB" id="A0AAV9ACQ4"/>
<name>A0AAV9ACQ4_ACOGR</name>
<feature type="compositionally biased region" description="Basic and acidic residues" evidence="1">
    <location>
        <begin position="157"/>
        <end position="174"/>
    </location>
</feature>
<evidence type="ECO:0000313" key="2">
    <source>
        <dbReference type="EMBL" id="KAK1261911.1"/>
    </source>
</evidence>
<feature type="compositionally biased region" description="Basic and acidic residues" evidence="1">
    <location>
        <begin position="422"/>
        <end position="436"/>
    </location>
</feature>
<protein>
    <recommendedName>
        <fullName evidence="4">TFIIS N-terminal domain-containing protein</fullName>
    </recommendedName>
</protein>
<feature type="region of interest" description="Disordered" evidence="1">
    <location>
        <begin position="336"/>
        <end position="355"/>
    </location>
</feature>
<comment type="caution">
    <text evidence="2">The sequence shown here is derived from an EMBL/GenBank/DDBJ whole genome shotgun (WGS) entry which is preliminary data.</text>
</comment>
<evidence type="ECO:0008006" key="4">
    <source>
        <dbReference type="Google" id="ProtNLM"/>
    </source>
</evidence>
<keyword evidence="3" id="KW-1185">Reference proteome</keyword>
<dbReference type="Proteomes" id="UP001179952">
    <property type="component" value="Unassembled WGS sequence"/>
</dbReference>
<gene>
    <name evidence="2" type="ORF">QJS04_geneDACA001190</name>
</gene>
<feature type="region of interest" description="Disordered" evidence="1">
    <location>
        <begin position="363"/>
        <end position="493"/>
    </location>
</feature>
<dbReference type="EMBL" id="JAUJYN010000010">
    <property type="protein sequence ID" value="KAK1261911.1"/>
    <property type="molecule type" value="Genomic_DNA"/>
</dbReference>
<evidence type="ECO:0000256" key="1">
    <source>
        <dbReference type="SAM" id="MobiDB-lite"/>
    </source>
</evidence>
<feature type="compositionally biased region" description="Low complexity" evidence="1">
    <location>
        <begin position="776"/>
        <end position="794"/>
    </location>
</feature>
<feature type="region of interest" description="Disordered" evidence="1">
    <location>
        <begin position="157"/>
        <end position="178"/>
    </location>
</feature>
<reference evidence="2" key="1">
    <citation type="journal article" date="2023" name="Nat. Commun.">
        <title>Diploid and tetraploid genomes of Acorus and the evolution of monocots.</title>
        <authorList>
            <person name="Ma L."/>
            <person name="Liu K.W."/>
            <person name="Li Z."/>
            <person name="Hsiao Y.Y."/>
            <person name="Qi Y."/>
            <person name="Fu T."/>
            <person name="Tang G.D."/>
            <person name="Zhang D."/>
            <person name="Sun W.H."/>
            <person name="Liu D.K."/>
            <person name="Li Y."/>
            <person name="Chen G.Z."/>
            <person name="Liu X.D."/>
            <person name="Liao X.Y."/>
            <person name="Jiang Y.T."/>
            <person name="Yu X."/>
            <person name="Hao Y."/>
            <person name="Huang J."/>
            <person name="Zhao X.W."/>
            <person name="Ke S."/>
            <person name="Chen Y.Y."/>
            <person name="Wu W.L."/>
            <person name="Hsu J.L."/>
            <person name="Lin Y.F."/>
            <person name="Huang M.D."/>
            <person name="Li C.Y."/>
            <person name="Huang L."/>
            <person name="Wang Z.W."/>
            <person name="Zhao X."/>
            <person name="Zhong W.Y."/>
            <person name="Peng D.H."/>
            <person name="Ahmad S."/>
            <person name="Lan S."/>
            <person name="Zhang J.S."/>
            <person name="Tsai W.C."/>
            <person name="Van de Peer Y."/>
            <person name="Liu Z.J."/>
        </authorList>
    </citation>
    <scope>NUCLEOTIDE SEQUENCE</scope>
    <source>
        <strain evidence="2">SCP</strain>
    </source>
</reference>
<sequence length="1014" mass="108565">MEGEDSMPLEDFFTLTEMKDGLSNLARVEELVSVMQKEKDNAINNVGEAARQWSTVAGILLATENKDCLNHFIQLNGLQFLSQWLQEAHKCGTDINDGLLEESINALLAVLSKLMDAENCTVSGFAVTVNHLLCHKSLTIQEKARVLLEKLNWVMEKERSSQDKEEGGTCRIDDPPSSTKTCKVGECGSLEDPVPDVSLAKGAGEGKNGVGSGSNDSFHSASVTVRCSDSSQVDAVKNVQASNSCQEATLGCSNPVDAGTLSGEMTSVGSSVVSNPCQENFSVTEESSVCPAGGMVSSNSSSERNVREKNDRDKTNAPGLKDAADDVKDLEVDLSSEGGACKSAQKEELKSARVGSMSCVLDAKDSKPCTDTGDTCISEHQPNNVTVDSGIPKYLRGVTNQESARQSSSNPQPPPSKVIILKKQDSPDVSVLKEEPLGSISTVKVTVNKPKSKKSTTVDHAAQNNLSRKRVDSKDADEIGRTGVGKEFDEFGDDDALAVARQVAMEVVREVEDYREPHSSSSPDGGRSEGEVTNSSSSDSSGNNHDEPEQLSESDSPSEKDLSNGTSPAKENCVEIAEDTNGIDHEKANNDSGSFQITAVVVPKSVADDERCFFDLNEDLVMEETECALVHAPTSQSGNLSAPIPVVATSKGTPVLPASPLHFEGVLGWKGSAATSAFHPPSPRRTPDRERRQTVMQFDLNVPDEEEDSIVDPVLLKQVPLSSSLPSGESSIEVSSRRAERLNLDLNIIGDNEEPPSYPSSSHWKADVNHHHQNRNRSPSPASSSSSRQPSIRNFDLNDKPSFLEGLGSRNPWFELPIRPTDDPAMSIMGSSMAVERRELPAQIYSFLPPRIVSEPLMVSTAARAGLAYSHMPPPLTINGYNGFTISSAMSFPPALYGHGPGPYIVDSRGAPVLPPQIMGSSASSRPPFFMGVGGPSSSNGVGLFRPVFDLNSVDGGNRPPFMQAPGGGLMGEQMVRSASQPAGAVGIVGMKRKEPEPTWESHAVGYKQMTSWH</sequence>
<dbReference type="InterPro" id="IPR035441">
    <property type="entry name" value="TFIIS/LEDGF_dom_sf"/>
</dbReference>
<feature type="compositionally biased region" description="Polar residues" evidence="1">
    <location>
        <begin position="372"/>
        <end position="387"/>
    </location>
</feature>
<dbReference type="Gene3D" id="1.20.930.10">
    <property type="entry name" value="Conserved domain common to transcription factors TFIIS, elongin A, CRSP70"/>
    <property type="match status" value="1"/>
</dbReference>
<feature type="region of interest" description="Disordered" evidence="1">
    <location>
        <begin position="750"/>
        <end position="800"/>
    </location>
</feature>
<dbReference type="PANTHER" id="PTHR47292:SF1">
    <property type="entry name" value="TRANSCRIPTION ELONGATION FACTOR (TFIIS) FAMILY PROTEIN"/>
    <property type="match status" value="1"/>
</dbReference>
<feature type="compositionally biased region" description="Basic and acidic residues" evidence="1">
    <location>
        <begin position="304"/>
        <end position="315"/>
    </location>
</feature>
<dbReference type="PANTHER" id="PTHR47292">
    <property type="entry name" value="TRANSCRIPTION ELONGATION FACTOR (TFIIS) FAMILY PROTEIN-RELATED"/>
    <property type="match status" value="1"/>
</dbReference>
<feature type="region of interest" description="Disordered" evidence="1">
    <location>
        <begin position="511"/>
        <end position="570"/>
    </location>
</feature>
<feature type="region of interest" description="Disordered" evidence="1">
    <location>
        <begin position="288"/>
        <end position="327"/>
    </location>
</feature>
<proteinExistence type="predicted"/>
<feature type="compositionally biased region" description="Basic and acidic residues" evidence="1">
    <location>
        <begin position="469"/>
        <end position="489"/>
    </location>
</feature>
<evidence type="ECO:0000313" key="3">
    <source>
        <dbReference type="Proteomes" id="UP001179952"/>
    </source>
</evidence>
<reference evidence="2" key="2">
    <citation type="submission" date="2023-06" db="EMBL/GenBank/DDBJ databases">
        <authorList>
            <person name="Ma L."/>
            <person name="Liu K.-W."/>
            <person name="Li Z."/>
            <person name="Hsiao Y.-Y."/>
            <person name="Qi Y."/>
            <person name="Fu T."/>
            <person name="Tang G."/>
            <person name="Zhang D."/>
            <person name="Sun W.-H."/>
            <person name="Liu D.-K."/>
            <person name="Li Y."/>
            <person name="Chen G.-Z."/>
            <person name="Liu X.-D."/>
            <person name="Liao X.-Y."/>
            <person name="Jiang Y.-T."/>
            <person name="Yu X."/>
            <person name="Hao Y."/>
            <person name="Huang J."/>
            <person name="Zhao X.-W."/>
            <person name="Ke S."/>
            <person name="Chen Y.-Y."/>
            <person name="Wu W.-L."/>
            <person name="Hsu J.-L."/>
            <person name="Lin Y.-F."/>
            <person name="Huang M.-D."/>
            <person name="Li C.-Y."/>
            <person name="Huang L."/>
            <person name="Wang Z.-W."/>
            <person name="Zhao X."/>
            <person name="Zhong W.-Y."/>
            <person name="Peng D.-H."/>
            <person name="Ahmad S."/>
            <person name="Lan S."/>
            <person name="Zhang J.-S."/>
            <person name="Tsai W.-C."/>
            <person name="Van De Peer Y."/>
            <person name="Liu Z.-J."/>
        </authorList>
    </citation>
    <scope>NUCLEOTIDE SEQUENCE</scope>
    <source>
        <strain evidence="2">SCP</strain>
        <tissue evidence="2">Leaves</tissue>
    </source>
</reference>
<organism evidence="2 3">
    <name type="scientific">Acorus gramineus</name>
    <name type="common">Dwarf sweet flag</name>
    <dbReference type="NCBI Taxonomy" id="55184"/>
    <lineage>
        <taxon>Eukaryota</taxon>
        <taxon>Viridiplantae</taxon>
        <taxon>Streptophyta</taxon>
        <taxon>Embryophyta</taxon>
        <taxon>Tracheophyta</taxon>
        <taxon>Spermatophyta</taxon>
        <taxon>Magnoliopsida</taxon>
        <taxon>Liliopsida</taxon>
        <taxon>Acoraceae</taxon>
        <taxon>Acorus</taxon>
    </lineage>
</organism>
<accession>A0AAV9ACQ4</accession>